<dbReference type="Proteomes" id="UP001151002">
    <property type="component" value="Unassembled WGS sequence"/>
</dbReference>
<evidence type="ECO:0000256" key="2">
    <source>
        <dbReference type="ARBA" id="ARBA00023033"/>
    </source>
</evidence>
<sequence length="98" mass="9953">MADERVLVVGAGISGLALARALRKRDVPYVVMERHARAGDAGPAINLPGNAVRALTALGLRDGLESWGARRGGASTGRSGGGSYRKAYGPLRVGGGVA</sequence>
<reference evidence="4" key="1">
    <citation type="submission" date="2022-11" db="EMBL/GenBank/DDBJ databases">
        <authorList>
            <person name="Somphong A."/>
            <person name="Phongsopitanun W."/>
        </authorList>
    </citation>
    <scope>NUCLEOTIDE SEQUENCE</scope>
    <source>
        <strain evidence="4">Pm04-4</strain>
    </source>
</reference>
<dbReference type="PANTHER" id="PTHR13789">
    <property type="entry name" value="MONOOXYGENASE"/>
    <property type="match status" value="1"/>
</dbReference>
<proteinExistence type="predicted"/>
<dbReference type="RefSeq" id="WP_267563316.1">
    <property type="nucleotide sequence ID" value="NZ_JAPNTZ010000005.1"/>
</dbReference>
<keyword evidence="1" id="KW-0560">Oxidoreductase</keyword>
<keyword evidence="2" id="KW-0503">Monooxygenase</keyword>
<accession>A0ABT4AYB0</accession>
<keyword evidence="5" id="KW-1185">Reference proteome</keyword>
<organism evidence="4 5">
    <name type="scientific">Paractinoplanes pyxinae</name>
    <dbReference type="NCBI Taxonomy" id="2997416"/>
    <lineage>
        <taxon>Bacteria</taxon>
        <taxon>Bacillati</taxon>
        <taxon>Actinomycetota</taxon>
        <taxon>Actinomycetes</taxon>
        <taxon>Micromonosporales</taxon>
        <taxon>Micromonosporaceae</taxon>
        <taxon>Paractinoplanes</taxon>
    </lineage>
</organism>
<dbReference type="Pfam" id="PF13450">
    <property type="entry name" value="NAD_binding_8"/>
    <property type="match status" value="1"/>
</dbReference>
<evidence type="ECO:0000313" key="5">
    <source>
        <dbReference type="Proteomes" id="UP001151002"/>
    </source>
</evidence>
<protein>
    <submittedName>
        <fullName evidence="4">NAD(P)-binding protein</fullName>
    </submittedName>
</protein>
<dbReference type="InterPro" id="IPR050493">
    <property type="entry name" value="FAD-dep_Monooxygenase_BioMet"/>
</dbReference>
<evidence type="ECO:0000313" key="4">
    <source>
        <dbReference type="EMBL" id="MCY1139205.1"/>
    </source>
</evidence>
<evidence type="ECO:0000256" key="3">
    <source>
        <dbReference type="SAM" id="MobiDB-lite"/>
    </source>
</evidence>
<comment type="caution">
    <text evidence="4">The sequence shown here is derived from an EMBL/GenBank/DDBJ whole genome shotgun (WGS) entry which is preliminary data.</text>
</comment>
<name>A0ABT4AYB0_9ACTN</name>
<feature type="compositionally biased region" description="Gly residues" evidence="3">
    <location>
        <begin position="70"/>
        <end position="83"/>
    </location>
</feature>
<feature type="region of interest" description="Disordered" evidence="3">
    <location>
        <begin position="69"/>
        <end position="98"/>
    </location>
</feature>
<gene>
    <name evidence="4" type="ORF">OWR29_14495</name>
</gene>
<dbReference type="PANTHER" id="PTHR13789:SF309">
    <property type="entry name" value="PUTATIVE (AFU_ORTHOLOGUE AFUA_6G14510)-RELATED"/>
    <property type="match status" value="1"/>
</dbReference>
<dbReference type="InterPro" id="IPR036188">
    <property type="entry name" value="FAD/NAD-bd_sf"/>
</dbReference>
<dbReference type="Gene3D" id="3.50.50.60">
    <property type="entry name" value="FAD/NAD(P)-binding domain"/>
    <property type="match status" value="1"/>
</dbReference>
<dbReference type="SUPFAM" id="SSF51905">
    <property type="entry name" value="FAD/NAD(P)-binding domain"/>
    <property type="match status" value="1"/>
</dbReference>
<evidence type="ECO:0000256" key="1">
    <source>
        <dbReference type="ARBA" id="ARBA00023002"/>
    </source>
</evidence>
<dbReference type="EMBL" id="JAPNTZ010000005">
    <property type="protein sequence ID" value="MCY1139205.1"/>
    <property type="molecule type" value="Genomic_DNA"/>
</dbReference>